<accession>A0A0C3FA35</accession>
<keyword evidence="2" id="KW-1185">Reference proteome</keyword>
<evidence type="ECO:0000313" key="1">
    <source>
        <dbReference type="EMBL" id="KIM81505.1"/>
    </source>
</evidence>
<organism evidence="1 2">
    <name type="scientific">Piloderma croceum (strain F 1598)</name>
    <dbReference type="NCBI Taxonomy" id="765440"/>
    <lineage>
        <taxon>Eukaryota</taxon>
        <taxon>Fungi</taxon>
        <taxon>Dikarya</taxon>
        <taxon>Basidiomycota</taxon>
        <taxon>Agaricomycotina</taxon>
        <taxon>Agaricomycetes</taxon>
        <taxon>Agaricomycetidae</taxon>
        <taxon>Atheliales</taxon>
        <taxon>Atheliaceae</taxon>
        <taxon>Piloderma</taxon>
    </lineage>
</organism>
<name>A0A0C3FA35_PILCF</name>
<dbReference type="InParanoid" id="A0A0C3FA35"/>
<protein>
    <submittedName>
        <fullName evidence="1">Uncharacterized protein</fullName>
    </submittedName>
</protein>
<dbReference type="HOGENOM" id="CLU_018255_0_0_1"/>
<reference evidence="1 2" key="1">
    <citation type="submission" date="2014-04" db="EMBL/GenBank/DDBJ databases">
        <authorList>
            <consortium name="DOE Joint Genome Institute"/>
            <person name="Kuo A."/>
            <person name="Tarkka M."/>
            <person name="Buscot F."/>
            <person name="Kohler A."/>
            <person name="Nagy L.G."/>
            <person name="Floudas D."/>
            <person name="Copeland A."/>
            <person name="Barry K.W."/>
            <person name="Cichocki N."/>
            <person name="Veneault-Fourrey C."/>
            <person name="LaButti K."/>
            <person name="Lindquist E.A."/>
            <person name="Lipzen A."/>
            <person name="Lundell T."/>
            <person name="Morin E."/>
            <person name="Murat C."/>
            <person name="Sun H."/>
            <person name="Tunlid A."/>
            <person name="Henrissat B."/>
            <person name="Grigoriev I.V."/>
            <person name="Hibbett D.S."/>
            <person name="Martin F."/>
            <person name="Nordberg H.P."/>
            <person name="Cantor M.N."/>
            <person name="Hua S.X."/>
        </authorList>
    </citation>
    <scope>NUCLEOTIDE SEQUENCE [LARGE SCALE GENOMIC DNA]</scope>
    <source>
        <strain evidence="1 2">F 1598</strain>
    </source>
</reference>
<dbReference type="EMBL" id="KN832998">
    <property type="protein sequence ID" value="KIM81505.1"/>
    <property type="molecule type" value="Genomic_DNA"/>
</dbReference>
<reference evidence="2" key="2">
    <citation type="submission" date="2015-01" db="EMBL/GenBank/DDBJ databases">
        <title>Evolutionary Origins and Diversification of the Mycorrhizal Mutualists.</title>
        <authorList>
            <consortium name="DOE Joint Genome Institute"/>
            <consortium name="Mycorrhizal Genomics Consortium"/>
            <person name="Kohler A."/>
            <person name="Kuo A."/>
            <person name="Nagy L.G."/>
            <person name="Floudas D."/>
            <person name="Copeland A."/>
            <person name="Barry K.W."/>
            <person name="Cichocki N."/>
            <person name="Veneault-Fourrey C."/>
            <person name="LaButti K."/>
            <person name="Lindquist E.A."/>
            <person name="Lipzen A."/>
            <person name="Lundell T."/>
            <person name="Morin E."/>
            <person name="Murat C."/>
            <person name="Riley R."/>
            <person name="Ohm R."/>
            <person name="Sun H."/>
            <person name="Tunlid A."/>
            <person name="Henrissat B."/>
            <person name="Grigoriev I.V."/>
            <person name="Hibbett D.S."/>
            <person name="Martin F."/>
        </authorList>
    </citation>
    <scope>NUCLEOTIDE SEQUENCE [LARGE SCALE GENOMIC DNA]</scope>
    <source>
        <strain evidence="2">F 1598</strain>
    </source>
</reference>
<sequence length="199" mass="22865">MPPNKTPMATVEWSSLSKVPILMAGNISPSPAIICQFEHGCRNYFIHKKIIVDDQVSLIIGGILDSHVSDWISTECNHLIALSFDMFMINFHTNYLTEDWEEDTLCDLLSMTQGTTTSFWDFAVAVQNKNSLLRVRLSKKVSLKKLNKVVDFCKWFNEVQSCDEGLRVEREEYEGIARDNHVFLLHKSLQHQEIGEKMI</sequence>
<dbReference type="Proteomes" id="UP000054166">
    <property type="component" value="Unassembled WGS sequence"/>
</dbReference>
<dbReference type="OrthoDB" id="2369050at2759"/>
<dbReference type="STRING" id="765440.A0A0C3FA35"/>
<proteinExistence type="predicted"/>
<gene>
    <name evidence="1" type="ORF">PILCRDRAFT_8569</name>
</gene>
<evidence type="ECO:0000313" key="2">
    <source>
        <dbReference type="Proteomes" id="UP000054166"/>
    </source>
</evidence>
<dbReference type="AlphaFoldDB" id="A0A0C3FA35"/>